<gene>
    <name evidence="2" type="ORF">ATZ36_07685</name>
</gene>
<proteinExistence type="predicted"/>
<accession>A0A1E5IGY1</accession>
<evidence type="ECO:0000256" key="1">
    <source>
        <dbReference type="SAM" id="Coils"/>
    </source>
</evidence>
<name>A0A1E5IGY1_ENDTX</name>
<keyword evidence="3" id="KW-1185">Reference proteome</keyword>
<keyword evidence="1" id="KW-0175">Coiled coil</keyword>
<sequence>MEGELKNRGTIKTEYNEVFYLKTSYQEELILLLLAEKLSNVKNLKVKQVELENALKAAEKDLEDLISWDLLML</sequence>
<feature type="coiled-coil region" evidence="1">
    <location>
        <begin position="34"/>
        <end position="61"/>
    </location>
</feature>
<dbReference type="Proteomes" id="UP000095237">
    <property type="component" value="Unassembled WGS sequence"/>
</dbReference>
<protein>
    <submittedName>
        <fullName evidence="2">Uncharacterized protein</fullName>
    </submittedName>
</protein>
<dbReference type="EMBL" id="LNVX01000573">
    <property type="protein sequence ID" value="OEG69747.1"/>
    <property type="molecule type" value="Genomic_DNA"/>
</dbReference>
<organism evidence="2 3">
    <name type="scientific">Endomicrobium trichonymphae</name>
    <dbReference type="NCBI Taxonomy" id="1408204"/>
    <lineage>
        <taxon>Bacteria</taxon>
        <taxon>Pseudomonadati</taxon>
        <taxon>Elusimicrobiota</taxon>
        <taxon>Endomicrobiia</taxon>
        <taxon>Endomicrobiales</taxon>
        <taxon>Endomicrobiaceae</taxon>
        <taxon>Candidatus Endomicrobiellum</taxon>
    </lineage>
</organism>
<comment type="caution">
    <text evidence="2">The sequence shown here is derived from an EMBL/GenBank/DDBJ whole genome shotgun (WGS) entry which is preliminary data.</text>
</comment>
<evidence type="ECO:0000313" key="2">
    <source>
        <dbReference type="EMBL" id="OEG69747.1"/>
    </source>
</evidence>
<reference evidence="2 3" key="1">
    <citation type="submission" date="2015-11" db="EMBL/GenBank/DDBJ databases">
        <title>Evidence for parallel genomic evolution in an endosymbiosis of termite gut flagellates.</title>
        <authorList>
            <person name="Zheng H."/>
        </authorList>
    </citation>
    <scope>NUCLEOTIDE SEQUENCE [LARGE SCALE GENOMIC DNA]</scope>
    <source>
        <strain evidence="2 3">CET450</strain>
    </source>
</reference>
<dbReference type="AlphaFoldDB" id="A0A1E5IGY1"/>
<evidence type="ECO:0000313" key="3">
    <source>
        <dbReference type="Proteomes" id="UP000095237"/>
    </source>
</evidence>